<comment type="caution">
    <text evidence="1">The sequence shown here is derived from an EMBL/GenBank/DDBJ whole genome shotgun (WGS) entry which is preliminary data.</text>
</comment>
<name>A0A0F9TU27_9ZZZZ</name>
<dbReference type="AlphaFoldDB" id="A0A0F9TU27"/>
<organism evidence="1">
    <name type="scientific">marine sediment metagenome</name>
    <dbReference type="NCBI Taxonomy" id="412755"/>
    <lineage>
        <taxon>unclassified sequences</taxon>
        <taxon>metagenomes</taxon>
        <taxon>ecological metagenomes</taxon>
    </lineage>
</organism>
<reference evidence="1" key="1">
    <citation type="journal article" date="2015" name="Nature">
        <title>Complex archaea that bridge the gap between prokaryotes and eukaryotes.</title>
        <authorList>
            <person name="Spang A."/>
            <person name="Saw J.H."/>
            <person name="Jorgensen S.L."/>
            <person name="Zaremba-Niedzwiedzka K."/>
            <person name="Martijn J."/>
            <person name="Lind A.E."/>
            <person name="van Eijk R."/>
            <person name="Schleper C."/>
            <person name="Guy L."/>
            <person name="Ettema T.J."/>
        </authorList>
    </citation>
    <scope>NUCLEOTIDE SEQUENCE</scope>
</reference>
<dbReference type="EMBL" id="LAZR01000262">
    <property type="protein sequence ID" value="KKN78462.1"/>
    <property type="molecule type" value="Genomic_DNA"/>
</dbReference>
<accession>A0A0F9TU27</accession>
<gene>
    <name evidence="1" type="ORF">LCGC14_0349940</name>
</gene>
<evidence type="ECO:0000313" key="1">
    <source>
        <dbReference type="EMBL" id="KKN78462.1"/>
    </source>
</evidence>
<protein>
    <submittedName>
        <fullName evidence="1">Uncharacterized protein</fullName>
    </submittedName>
</protein>
<sequence length="51" mass="5703">MGARASRPHNPTKRQFLAVADRIAQEMGYKDHADAIRKIKEAGRQQIKKGG</sequence>
<proteinExistence type="predicted"/>